<comment type="caution">
    <text evidence="3">The sequence shown here is derived from an EMBL/GenBank/DDBJ whole genome shotgun (WGS) entry which is preliminary data.</text>
</comment>
<gene>
    <name evidence="3" type="ORF">TGP89_217530</name>
</gene>
<dbReference type="Proteomes" id="UP000028828">
    <property type="component" value="Unassembled WGS sequence"/>
</dbReference>
<accession>A0A086K081</accession>
<name>A0A086K081_TOXGO</name>
<dbReference type="OrthoDB" id="330277at2759"/>
<evidence type="ECO:0000256" key="2">
    <source>
        <dbReference type="SAM" id="SignalP"/>
    </source>
</evidence>
<feature type="signal peptide" evidence="2">
    <location>
        <begin position="1"/>
        <end position="23"/>
    </location>
</feature>
<evidence type="ECO:0000256" key="1">
    <source>
        <dbReference type="SAM" id="MobiDB-lite"/>
    </source>
</evidence>
<feature type="compositionally biased region" description="Polar residues" evidence="1">
    <location>
        <begin position="168"/>
        <end position="177"/>
    </location>
</feature>
<protein>
    <recommendedName>
        <fullName evidence="5">Transmembrane protein</fullName>
    </recommendedName>
</protein>
<feature type="region of interest" description="Disordered" evidence="1">
    <location>
        <begin position="149"/>
        <end position="262"/>
    </location>
</feature>
<feature type="compositionally biased region" description="Basic and acidic residues" evidence="1">
    <location>
        <begin position="204"/>
        <end position="213"/>
    </location>
</feature>
<feature type="chain" id="PRO_5001808819" description="Transmembrane protein" evidence="2">
    <location>
        <begin position="24"/>
        <end position="577"/>
    </location>
</feature>
<reference evidence="3 4" key="1">
    <citation type="submission" date="2014-03" db="EMBL/GenBank/DDBJ databases">
        <authorList>
            <person name="Sibley D."/>
            <person name="Venepally P."/>
            <person name="Karamycheva S."/>
            <person name="Hadjithomas M."/>
            <person name="Khan A."/>
            <person name="Brunk B."/>
            <person name="Roos D."/>
            <person name="Caler E."/>
            <person name="Lorenzi H."/>
        </authorList>
    </citation>
    <scope>NUCLEOTIDE SEQUENCE [LARGE SCALE GENOMIC DNA]</scope>
    <source>
        <strain evidence="4">p89</strain>
    </source>
</reference>
<proteinExistence type="predicted"/>
<evidence type="ECO:0000313" key="3">
    <source>
        <dbReference type="EMBL" id="KFG37799.1"/>
    </source>
</evidence>
<sequence length="577" mass="63741">MPSWWRVFPLCNLLLLLLSGVTQQCGPRHVLGSEQFDGGWRAYPSKIDRYVAQMERFIEKEPAGDLISFISDKADPINKRELMYATLIFGRKHGGPEIRPGVRHTLTSFYRSLATKLNIPKSEVQKMKEEVAKQLSAAVAERDLELERKRQHVQEERQSRQRLRYSSHKLSTGSSASRGPEDGAVWRPPSLSPTTADVFEDGEDSGHTRDVPDSLRQSPALGTKNLDDVESGARSSSRVGQTGRPPQTGAESPPEGPSRPSYLSEGWAAVRKHRKGILAAVAAAAVAAGLFGAVRRMKPWKGIAGSRAFSWNESTCRLALKVDMARRLNAMGAVADVVRVQANNSQGNLEVTYREKPAFVSSKGGHLIDPIKYYLSLGHALTTRKEAFAVPTSCVASRSSTYLVTRNGNDISGVIVDLDFRPAPFAVPREVVTKEEVEHLLQTMSESDSEWTLYFNCTLHLTVASDSLVGPPVVLVDPAIGAVELGNSISQNKTFEIPLRCLARNPNEVKYMSLERDINGTSMTDLILIMEEAGDAEREAWTEIPKRADVQTGDDISFLLEEERDDKSAEALFKINR</sequence>
<evidence type="ECO:0008006" key="5">
    <source>
        <dbReference type="Google" id="ProtNLM"/>
    </source>
</evidence>
<keyword evidence="2" id="KW-0732">Signal</keyword>
<dbReference type="AlphaFoldDB" id="A0A086K081"/>
<dbReference type="EMBL" id="AEYI02001408">
    <property type="protein sequence ID" value="KFG37799.1"/>
    <property type="molecule type" value="Genomic_DNA"/>
</dbReference>
<feature type="compositionally biased region" description="Basic and acidic residues" evidence="1">
    <location>
        <begin position="149"/>
        <end position="159"/>
    </location>
</feature>
<organism evidence="3 4">
    <name type="scientific">Toxoplasma gondii p89</name>
    <dbReference type="NCBI Taxonomy" id="943119"/>
    <lineage>
        <taxon>Eukaryota</taxon>
        <taxon>Sar</taxon>
        <taxon>Alveolata</taxon>
        <taxon>Apicomplexa</taxon>
        <taxon>Conoidasida</taxon>
        <taxon>Coccidia</taxon>
        <taxon>Eucoccidiorida</taxon>
        <taxon>Eimeriorina</taxon>
        <taxon>Sarcocystidae</taxon>
        <taxon>Toxoplasma</taxon>
    </lineage>
</organism>
<dbReference type="VEuPathDB" id="ToxoDB:TGP89_217530"/>
<evidence type="ECO:0000313" key="4">
    <source>
        <dbReference type="Proteomes" id="UP000028828"/>
    </source>
</evidence>